<organism evidence="12 13">
    <name type="scientific">Apiospora saccharicola</name>
    <dbReference type="NCBI Taxonomy" id="335842"/>
    <lineage>
        <taxon>Eukaryota</taxon>
        <taxon>Fungi</taxon>
        <taxon>Dikarya</taxon>
        <taxon>Ascomycota</taxon>
        <taxon>Pezizomycotina</taxon>
        <taxon>Sordariomycetes</taxon>
        <taxon>Xylariomycetidae</taxon>
        <taxon>Amphisphaeriales</taxon>
        <taxon>Apiosporaceae</taxon>
        <taxon>Apiospora</taxon>
    </lineage>
</organism>
<dbReference type="Proteomes" id="UP001446871">
    <property type="component" value="Unassembled WGS sequence"/>
</dbReference>
<feature type="compositionally biased region" description="Basic and acidic residues" evidence="10">
    <location>
        <begin position="96"/>
        <end position="107"/>
    </location>
</feature>
<evidence type="ECO:0000313" key="12">
    <source>
        <dbReference type="EMBL" id="KAK8082326.1"/>
    </source>
</evidence>
<name>A0ABR1WIL0_9PEZI</name>
<evidence type="ECO:0000256" key="1">
    <source>
        <dbReference type="ARBA" id="ARBA00004123"/>
    </source>
</evidence>
<feature type="coiled-coil region" evidence="9">
    <location>
        <begin position="690"/>
        <end position="738"/>
    </location>
</feature>
<feature type="compositionally biased region" description="Pro residues" evidence="10">
    <location>
        <begin position="319"/>
        <end position="329"/>
    </location>
</feature>
<comment type="caution">
    <text evidence="12">The sequence shown here is derived from an EMBL/GenBank/DDBJ whole genome shotgun (WGS) entry which is preliminary data.</text>
</comment>
<keyword evidence="13" id="KW-1185">Reference proteome</keyword>
<dbReference type="PROSITE" id="PS00028">
    <property type="entry name" value="ZINC_FINGER_C2H2_1"/>
    <property type="match status" value="2"/>
</dbReference>
<keyword evidence="2" id="KW-0479">Metal-binding</keyword>
<evidence type="ECO:0000259" key="11">
    <source>
        <dbReference type="PROSITE" id="PS50157"/>
    </source>
</evidence>
<evidence type="ECO:0000256" key="7">
    <source>
        <dbReference type="ARBA" id="ARBA00023242"/>
    </source>
</evidence>
<dbReference type="PROSITE" id="PS50157">
    <property type="entry name" value="ZINC_FINGER_C2H2_2"/>
    <property type="match status" value="2"/>
</dbReference>
<dbReference type="SMART" id="SM00355">
    <property type="entry name" value="ZnF_C2H2"/>
    <property type="match status" value="3"/>
</dbReference>
<dbReference type="Pfam" id="PF00096">
    <property type="entry name" value="zf-C2H2"/>
    <property type="match status" value="2"/>
</dbReference>
<gene>
    <name evidence="12" type="ORF">PG996_001107</name>
</gene>
<dbReference type="InterPro" id="IPR036236">
    <property type="entry name" value="Znf_C2H2_sf"/>
</dbReference>
<feature type="domain" description="C2H2-type" evidence="11">
    <location>
        <begin position="352"/>
        <end position="379"/>
    </location>
</feature>
<keyword evidence="6" id="KW-0804">Transcription</keyword>
<comment type="subcellular location">
    <subcellularLocation>
        <location evidence="1">Nucleus</location>
    </subcellularLocation>
</comment>
<evidence type="ECO:0000313" key="13">
    <source>
        <dbReference type="Proteomes" id="UP001446871"/>
    </source>
</evidence>
<proteinExistence type="predicted"/>
<dbReference type="PANTHER" id="PTHR24399">
    <property type="entry name" value="ZINC FINGER AND BTB DOMAIN-CONTAINING"/>
    <property type="match status" value="1"/>
</dbReference>
<feature type="region of interest" description="Disordered" evidence="10">
    <location>
        <begin position="273"/>
        <end position="351"/>
    </location>
</feature>
<feature type="region of interest" description="Disordered" evidence="10">
    <location>
        <begin position="1"/>
        <end position="26"/>
    </location>
</feature>
<evidence type="ECO:0000256" key="5">
    <source>
        <dbReference type="ARBA" id="ARBA00023015"/>
    </source>
</evidence>
<sequence>MASEKGPVATEAPPLPASTISEPAIQHDPFSVESLQADATRATASLKRARETTPTSPSSVFTSHLGSDLSPSKAARLIGLTSRHSPAPLTGAAALEDEKRRREEEYRQQVSGASENPAYRVQSELMSATALAMSRPQDAPVTNDAHPDEPIIEHEGADAIPPQTEGEMDQQEHVVQQDHVEHHGLPDHTGHHEPSGLAEHADHVDHVEHMEHTEHPEHPEHSEHTEQLMHTDPTEHMGHPEHTEHPEHVEQVEHMEHRGDVAAEHATNLAALGSNPAHVTASPGPMDIDGRGDRAGYAPQPQAQMEDKSNPTSLSYPGMVPPSAMPAPPRTMSMPMTPGQPGGPKSPNSKKHKCPYCETEFTRHHNLKSHLLTHSQEKPFVCPTCQMRFRRLHDLKRHGKLHTGEKPHVCPKCDRKFARGDALARHSKGPGGCVSRRGSLGFETEDYSHLDVDDSSMTGVVYENPNEADMTEDERRRLSMSGIKAPHVQGKEAVSPDAMHHLPTYPPPGTSTGRLYPPNVERGSNAPHAANASISSIPSSGPNSMYGQSGMTESPKPLSPGLQPHDGSVARQRSPSLTTQFQQQQFGRHQADRQTSTGSSSLPSYPEVLVAQLVSVSGFPSSDGQYVAAGQAGAPGALSSSQAASAAAGQANIAAGAQAASSTAPSQNGGSGDSSSNNIFTTDQGIWAYIHNLEERLAETNTRVGQLEQLEKNHKEDYAHLLDEVASLRKQLEMKEEAAAPEAII</sequence>
<keyword evidence="3" id="KW-0677">Repeat</keyword>
<dbReference type="Gene3D" id="3.30.160.60">
    <property type="entry name" value="Classic Zinc Finger"/>
    <property type="match status" value="3"/>
</dbReference>
<feature type="compositionally biased region" description="Polar residues" evidence="10">
    <location>
        <begin position="593"/>
        <end position="603"/>
    </location>
</feature>
<dbReference type="EMBL" id="JAQQWM010000001">
    <property type="protein sequence ID" value="KAK8082326.1"/>
    <property type="molecule type" value="Genomic_DNA"/>
</dbReference>
<evidence type="ECO:0000256" key="6">
    <source>
        <dbReference type="ARBA" id="ARBA00023163"/>
    </source>
</evidence>
<evidence type="ECO:0000256" key="4">
    <source>
        <dbReference type="ARBA" id="ARBA00022833"/>
    </source>
</evidence>
<keyword evidence="5" id="KW-0805">Transcription regulation</keyword>
<feature type="region of interest" description="Disordered" evidence="10">
    <location>
        <begin position="39"/>
        <end position="118"/>
    </location>
</feature>
<evidence type="ECO:0000256" key="3">
    <source>
        <dbReference type="ARBA" id="ARBA00022737"/>
    </source>
</evidence>
<accession>A0ABR1WIL0</accession>
<dbReference type="PANTHER" id="PTHR24399:SF70">
    <property type="entry name" value="C2H2-TYPE DOMAIN-CONTAINING PROTEIN"/>
    <property type="match status" value="1"/>
</dbReference>
<feature type="domain" description="C2H2-type" evidence="11">
    <location>
        <begin position="380"/>
        <end position="407"/>
    </location>
</feature>
<evidence type="ECO:0000256" key="2">
    <source>
        <dbReference type="ARBA" id="ARBA00022723"/>
    </source>
</evidence>
<evidence type="ECO:0000256" key="10">
    <source>
        <dbReference type="SAM" id="MobiDB-lite"/>
    </source>
</evidence>
<feature type="compositionally biased region" description="Low complexity" evidence="10">
    <location>
        <begin position="524"/>
        <end position="544"/>
    </location>
</feature>
<evidence type="ECO:0000256" key="9">
    <source>
        <dbReference type="SAM" id="Coils"/>
    </source>
</evidence>
<evidence type="ECO:0000256" key="8">
    <source>
        <dbReference type="PROSITE-ProRule" id="PRU00042"/>
    </source>
</evidence>
<reference evidence="12 13" key="1">
    <citation type="submission" date="2023-01" db="EMBL/GenBank/DDBJ databases">
        <title>Analysis of 21 Apiospora genomes using comparative genomics revels a genus with tremendous synthesis potential of carbohydrate active enzymes and secondary metabolites.</title>
        <authorList>
            <person name="Sorensen T."/>
        </authorList>
    </citation>
    <scope>NUCLEOTIDE SEQUENCE [LARGE SCALE GENOMIC DNA]</scope>
    <source>
        <strain evidence="12 13">CBS 83171</strain>
    </source>
</reference>
<keyword evidence="4" id="KW-0862">Zinc</keyword>
<keyword evidence="7" id="KW-0539">Nucleus</keyword>
<keyword evidence="8" id="KW-0863">Zinc-finger</keyword>
<protein>
    <submittedName>
        <fullName evidence="12">Transcriptional regulator NRG1</fullName>
    </submittedName>
</protein>
<feature type="compositionally biased region" description="Low complexity" evidence="10">
    <location>
        <begin position="52"/>
        <end position="63"/>
    </location>
</feature>
<feature type="region of interest" description="Disordered" evidence="10">
    <location>
        <begin position="486"/>
        <end position="603"/>
    </location>
</feature>
<dbReference type="InterPro" id="IPR013087">
    <property type="entry name" value="Znf_C2H2_type"/>
</dbReference>
<keyword evidence="9" id="KW-0175">Coiled coil</keyword>
<dbReference type="SUPFAM" id="SSF57667">
    <property type="entry name" value="beta-beta-alpha zinc fingers"/>
    <property type="match status" value="2"/>
</dbReference>